<evidence type="ECO:0000313" key="12">
    <source>
        <dbReference type="Proteomes" id="UP000324705"/>
    </source>
</evidence>
<evidence type="ECO:0000259" key="10">
    <source>
        <dbReference type="PROSITE" id="PS51762"/>
    </source>
</evidence>
<dbReference type="EMBL" id="LT934113">
    <property type="protein sequence ID" value="VAH36052.1"/>
    <property type="molecule type" value="Genomic_DNA"/>
</dbReference>
<dbReference type="PANTHER" id="PTHR31062">
    <property type="entry name" value="XYLOGLUCAN ENDOTRANSGLUCOSYLASE/HYDROLASE PROTEIN 8-RELATED"/>
    <property type="match status" value="1"/>
</dbReference>
<dbReference type="InterPro" id="IPR013320">
    <property type="entry name" value="ConA-like_dom_sf"/>
</dbReference>
<comment type="similarity">
    <text evidence="8">Belongs to the glycosyl hydrolase 16 family.</text>
</comment>
<dbReference type="InterPro" id="IPR000757">
    <property type="entry name" value="Beta-glucanase-like"/>
</dbReference>
<dbReference type="AlphaFoldDB" id="A0A9R1RC84"/>
<dbReference type="InterPro" id="IPR016455">
    <property type="entry name" value="XTH"/>
</dbReference>
<accession>A0A9R1RC84</accession>
<evidence type="ECO:0000256" key="1">
    <source>
        <dbReference type="ARBA" id="ARBA00022679"/>
    </source>
</evidence>
<evidence type="ECO:0000256" key="5">
    <source>
        <dbReference type="ARBA" id="ARBA00023295"/>
    </source>
</evidence>
<proteinExistence type="inferred from homology"/>
<dbReference type="Gramene" id="TRITD2Av1G251380.1">
    <property type="protein sequence ID" value="TRITD2Av1G251380.1"/>
    <property type="gene ID" value="TRITD2Av1G251380"/>
</dbReference>
<evidence type="ECO:0000256" key="4">
    <source>
        <dbReference type="ARBA" id="ARBA00023180"/>
    </source>
</evidence>
<dbReference type="SUPFAM" id="SSF49899">
    <property type="entry name" value="Concanavalin A-like lectins/glucanases"/>
    <property type="match status" value="1"/>
</dbReference>
<feature type="active site" description="Proton donor" evidence="6">
    <location>
        <position position="152"/>
    </location>
</feature>
<evidence type="ECO:0000256" key="3">
    <source>
        <dbReference type="ARBA" id="ARBA00023157"/>
    </source>
</evidence>
<dbReference type="InterPro" id="IPR010713">
    <property type="entry name" value="XET_C"/>
</dbReference>
<comment type="function">
    <text evidence="8">Catalyzes xyloglucan endohydrolysis (XEH) and/or endotransglycosylation (XET). Cleaves and religates xyloglucan polymers, an essential constituent of the primary cell wall, and thereby participates in cell wall construction of growing tissues.</text>
</comment>
<feature type="domain" description="GH16" evidence="10">
    <location>
        <begin position="59"/>
        <end position="262"/>
    </location>
</feature>
<dbReference type="PROSITE" id="PS01034">
    <property type="entry name" value="GH16_1"/>
    <property type="match status" value="1"/>
</dbReference>
<evidence type="ECO:0000256" key="7">
    <source>
        <dbReference type="PIRSR" id="PIRSR005604-2"/>
    </source>
</evidence>
<feature type="region of interest" description="Disordered" evidence="9">
    <location>
        <begin position="281"/>
        <end position="305"/>
    </location>
</feature>
<reference evidence="11 12" key="1">
    <citation type="submission" date="2017-09" db="EMBL/GenBank/DDBJ databases">
        <authorList>
            <consortium name="International Durum Wheat Genome Sequencing Consortium (IDWGSC)"/>
            <person name="Milanesi L."/>
        </authorList>
    </citation>
    <scope>NUCLEOTIDE SEQUENCE [LARGE SCALE GENOMIC DNA]</scope>
    <source>
        <strain evidence="12">cv. Svevo</strain>
    </source>
</reference>
<dbReference type="Pfam" id="PF00722">
    <property type="entry name" value="Glyco_hydro_16"/>
    <property type="match status" value="1"/>
</dbReference>
<keyword evidence="8" id="KW-0052">Apoplast</keyword>
<dbReference type="Proteomes" id="UP000324705">
    <property type="component" value="Chromosome 2A"/>
</dbReference>
<dbReference type="InterPro" id="IPR044791">
    <property type="entry name" value="Beta-glucanase/XTH"/>
</dbReference>
<dbReference type="GO" id="GO:0042546">
    <property type="term" value="P:cell wall biogenesis"/>
    <property type="evidence" value="ECO:0007669"/>
    <property type="project" value="InterPro"/>
</dbReference>
<feature type="glycosylation site" description="N-linked (GlcNAc...) asparagine" evidence="7">
    <location>
        <position position="156"/>
    </location>
</feature>
<evidence type="ECO:0000256" key="2">
    <source>
        <dbReference type="ARBA" id="ARBA00022801"/>
    </source>
</evidence>
<evidence type="ECO:0000256" key="9">
    <source>
        <dbReference type="SAM" id="MobiDB-lite"/>
    </source>
</evidence>
<feature type="active site" description="Nucleophile" evidence="6">
    <location>
        <position position="148"/>
    </location>
</feature>
<dbReference type="GO" id="GO:0071555">
    <property type="term" value="P:cell wall organization"/>
    <property type="evidence" value="ECO:0007669"/>
    <property type="project" value="UniProtKB-KW"/>
</dbReference>
<keyword evidence="3" id="KW-1015">Disulfide bond</keyword>
<dbReference type="PROSITE" id="PS51762">
    <property type="entry name" value="GH16_2"/>
    <property type="match status" value="1"/>
</dbReference>
<keyword evidence="8" id="KW-0961">Cell wall biogenesis/degradation</keyword>
<evidence type="ECO:0000256" key="6">
    <source>
        <dbReference type="PIRSR" id="PIRSR005604-1"/>
    </source>
</evidence>
<organism evidence="11 12">
    <name type="scientific">Triticum turgidum subsp. durum</name>
    <name type="common">Durum wheat</name>
    <name type="synonym">Triticum durum</name>
    <dbReference type="NCBI Taxonomy" id="4567"/>
    <lineage>
        <taxon>Eukaryota</taxon>
        <taxon>Viridiplantae</taxon>
        <taxon>Streptophyta</taxon>
        <taxon>Embryophyta</taxon>
        <taxon>Tracheophyta</taxon>
        <taxon>Spermatophyta</taxon>
        <taxon>Magnoliopsida</taxon>
        <taxon>Liliopsida</taxon>
        <taxon>Poales</taxon>
        <taxon>Poaceae</taxon>
        <taxon>BOP clade</taxon>
        <taxon>Pooideae</taxon>
        <taxon>Triticodae</taxon>
        <taxon>Triticeae</taxon>
        <taxon>Triticinae</taxon>
        <taxon>Triticum</taxon>
    </lineage>
</organism>
<evidence type="ECO:0000256" key="8">
    <source>
        <dbReference type="RuleBase" id="RU361120"/>
    </source>
</evidence>
<comment type="subcellular location">
    <subcellularLocation>
        <location evidence="8">Secreted</location>
        <location evidence="8">Cell wall</location>
    </subcellularLocation>
    <subcellularLocation>
        <location evidence="8">Secreted</location>
        <location evidence="8">Extracellular space</location>
        <location evidence="8">Apoplast</location>
    </subcellularLocation>
</comment>
<sequence length="343" mass="37993">MWLTPVILRHLLSRVCTAYILHLTVAGPAHYSHSLHSPGAMALARERLLASLSALALMIAAWASPVAGGHPADQLQILWGQTKVLSDGNGDQTIALMLDHAMGSAFKSKTSYLFARIDVDIKLIPRNSAGTVTTIYMISEKDWKTHDEIDLEFLGNATGQPYTLHTNIFANGEGGREVQYRLWFDPTKDFHTYSIVWNTDEILILVDGVPIRQFKNHWDAGVPFPVYQPMRLFGCLWDADDWATQGGRVKTDWSQAPFVAYFRNYTASGCAPSAGGSWACGPDPSGSGGSSGWMDRARGGGRLDDDVKQQQQLREVQGKYMIYNYCTDEKRFPNGFPKECGLA</sequence>
<dbReference type="Gene3D" id="2.60.120.200">
    <property type="match status" value="1"/>
</dbReference>
<dbReference type="CDD" id="cd02176">
    <property type="entry name" value="GH16_XET"/>
    <property type="match status" value="1"/>
</dbReference>
<dbReference type="EC" id="2.4.1.207" evidence="8"/>
<keyword evidence="8" id="KW-0134">Cell wall</keyword>
<dbReference type="GO" id="GO:0048046">
    <property type="term" value="C:apoplast"/>
    <property type="evidence" value="ECO:0007669"/>
    <property type="project" value="UniProtKB-SubCell"/>
</dbReference>
<protein>
    <recommendedName>
        <fullName evidence="8">Xyloglucan endotransglucosylase/hydrolase</fullName>
        <ecNumber evidence="8">2.4.1.207</ecNumber>
    </recommendedName>
</protein>
<keyword evidence="1 8" id="KW-0808">Transferase</keyword>
<dbReference type="InterPro" id="IPR008263">
    <property type="entry name" value="GH16_AS"/>
</dbReference>
<feature type="compositionally biased region" description="Basic and acidic residues" evidence="9">
    <location>
        <begin position="295"/>
        <end position="305"/>
    </location>
</feature>
<comment type="PTM">
    <text evidence="8">Contains at least one intrachain disulfide bond essential for its enzymatic activity.</text>
</comment>
<name>A0A9R1RC84_TRITD</name>
<keyword evidence="12" id="KW-1185">Reference proteome</keyword>
<dbReference type="GO" id="GO:0010411">
    <property type="term" value="P:xyloglucan metabolic process"/>
    <property type="evidence" value="ECO:0007669"/>
    <property type="project" value="InterPro"/>
</dbReference>
<dbReference type="Pfam" id="PF06955">
    <property type="entry name" value="XET_C"/>
    <property type="match status" value="1"/>
</dbReference>
<dbReference type="GO" id="GO:0004553">
    <property type="term" value="F:hydrolase activity, hydrolyzing O-glycosyl compounds"/>
    <property type="evidence" value="ECO:0007669"/>
    <property type="project" value="InterPro"/>
</dbReference>
<keyword evidence="2 8" id="KW-0378">Hydrolase</keyword>
<gene>
    <name evidence="11" type="ORF">TRITD_2Av1G251380</name>
</gene>
<evidence type="ECO:0000313" key="11">
    <source>
        <dbReference type="EMBL" id="VAH36052.1"/>
    </source>
</evidence>
<dbReference type="OMA" id="IMRYLKN"/>
<dbReference type="PIRSF" id="PIRSF005604">
    <property type="entry name" value="XET"/>
    <property type="match status" value="1"/>
</dbReference>
<dbReference type="GO" id="GO:0016762">
    <property type="term" value="F:xyloglucan:xyloglucosyl transferase activity"/>
    <property type="evidence" value="ECO:0007669"/>
    <property type="project" value="UniProtKB-EC"/>
</dbReference>
<keyword evidence="8" id="KW-0964">Secreted</keyword>
<keyword evidence="5 8" id="KW-0326">Glycosidase</keyword>
<keyword evidence="4" id="KW-0325">Glycoprotein</keyword>